<reference evidence="3 5" key="2">
    <citation type="submission" date="2018-06" db="EMBL/GenBank/DDBJ databases">
        <authorList>
            <consortium name="Pathogen Informatics"/>
            <person name="Doyle S."/>
        </authorList>
    </citation>
    <scope>NUCLEOTIDE SEQUENCE [LARGE SCALE GENOMIC DNA]</scope>
    <source>
        <strain evidence="3 5">NCTC12022</strain>
    </source>
</reference>
<dbReference type="AlphaFoldDB" id="A0A0W0TKN6"/>
<keyword evidence="1" id="KW-0732">Signal</keyword>
<evidence type="ECO:0000313" key="3">
    <source>
        <dbReference type="EMBL" id="SPX61443.1"/>
    </source>
</evidence>
<evidence type="ECO:0000313" key="4">
    <source>
        <dbReference type="Proteomes" id="UP000054698"/>
    </source>
</evidence>
<dbReference type="EMBL" id="LNYB01000081">
    <property type="protein sequence ID" value="KTC96177.1"/>
    <property type="molecule type" value="Genomic_DNA"/>
</dbReference>
<evidence type="ECO:0000313" key="5">
    <source>
        <dbReference type="Proteomes" id="UP000251942"/>
    </source>
</evidence>
<protein>
    <submittedName>
        <fullName evidence="2">Uncharacterized protein</fullName>
    </submittedName>
</protein>
<dbReference type="EMBL" id="UASS01000022">
    <property type="protein sequence ID" value="SPX61443.1"/>
    <property type="molecule type" value="Genomic_DNA"/>
</dbReference>
<evidence type="ECO:0000256" key="1">
    <source>
        <dbReference type="SAM" id="SignalP"/>
    </source>
</evidence>
<reference evidence="2 4" key="1">
    <citation type="submission" date="2015-11" db="EMBL/GenBank/DDBJ databases">
        <title>Genomic analysis of 38 Legionella species identifies large and diverse effector repertoires.</title>
        <authorList>
            <person name="Burstein D."/>
            <person name="Amaro F."/>
            <person name="Zusman T."/>
            <person name="Lifshitz Z."/>
            <person name="Cohen O."/>
            <person name="Gilbert J.A."/>
            <person name="Pupko T."/>
            <person name="Shuman H.A."/>
            <person name="Segal G."/>
        </authorList>
    </citation>
    <scope>NUCLEOTIDE SEQUENCE [LARGE SCALE GENOMIC DNA]</scope>
    <source>
        <strain evidence="2 4">WO-44C</strain>
    </source>
</reference>
<dbReference type="PATRIC" id="fig|453.4.peg.2164"/>
<dbReference type="Proteomes" id="UP000251942">
    <property type="component" value="Unassembled WGS sequence"/>
</dbReference>
<evidence type="ECO:0000313" key="2">
    <source>
        <dbReference type="EMBL" id="KTC96177.1"/>
    </source>
</evidence>
<feature type="signal peptide" evidence="1">
    <location>
        <begin position="1"/>
        <end position="18"/>
    </location>
</feature>
<dbReference type="STRING" id="453.Lfee_1975"/>
<name>A0A0W0TKN6_9GAMM</name>
<dbReference type="PROSITE" id="PS51257">
    <property type="entry name" value="PROKAR_LIPOPROTEIN"/>
    <property type="match status" value="1"/>
</dbReference>
<accession>A0A0W0TKN6</accession>
<feature type="chain" id="PRO_5036003019" evidence="1">
    <location>
        <begin position="19"/>
        <end position="85"/>
    </location>
</feature>
<dbReference type="Proteomes" id="UP000054698">
    <property type="component" value="Unassembled WGS sequence"/>
</dbReference>
<sequence length="85" mass="9107">MKLLPTSALFFVAISCFASENDTQAYADYCLESGGQVEEMPAQFDGPFGQVHGSSRQFCTFNIDKGFVVVGLESFASAKPNIAAT</sequence>
<keyword evidence="4" id="KW-1185">Reference proteome</keyword>
<proteinExistence type="predicted"/>
<dbReference type="RefSeq" id="WP_058446342.1">
    <property type="nucleotide sequence ID" value="NZ_CAAAHT010000011.1"/>
</dbReference>
<gene>
    <name evidence="2" type="ORF">Lfee_1975</name>
    <name evidence="3" type="ORF">NCTC12022_02183</name>
</gene>
<organism evidence="2 4">
    <name type="scientific">Legionella feeleii</name>
    <dbReference type="NCBI Taxonomy" id="453"/>
    <lineage>
        <taxon>Bacteria</taxon>
        <taxon>Pseudomonadati</taxon>
        <taxon>Pseudomonadota</taxon>
        <taxon>Gammaproteobacteria</taxon>
        <taxon>Legionellales</taxon>
        <taxon>Legionellaceae</taxon>
        <taxon>Legionella</taxon>
    </lineage>
</organism>